<dbReference type="PANTHER" id="PTHR41878:SF1">
    <property type="entry name" value="TNPR PROTEIN"/>
    <property type="match status" value="1"/>
</dbReference>
<keyword evidence="3" id="KW-1185">Reference proteome</keyword>
<proteinExistence type="predicted"/>
<name>A0A1G7G8I7_9FLAO</name>
<dbReference type="Proteomes" id="UP000199109">
    <property type="component" value="Unassembled WGS sequence"/>
</dbReference>
<evidence type="ECO:0000313" key="2">
    <source>
        <dbReference type="EMBL" id="SDE84440.1"/>
    </source>
</evidence>
<dbReference type="InterPro" id="IPR012912">
    <property type="entry name" value="Plasmid_pRiA4b_Orf3-like"/>
</dbReference>
<dbReference type="SUPFAM" id="SSF159941">
    <property type="entry name" value="MM3350-like"/>
    <property type="match status" value="1"/>
</dbReference>
<dbReference type="InterPro" id="IPR024047">
    <property type="entry name" value="MM3350-like_sf"/>
</dbReference>
<accession>A0A1G7G8I7</accession>
<dbReference type="EMBL" id="FNAO01000008">
    <property type="protein sequence ID" value="SDE84440.1"/>
    <property type="molecule type" value="Genomic_DNA"/>
</dbReference>
<dbReference type="STRING" id="641691.SAMN05421636_10819"/>
<dbReference type="AlphaFoldDB" id="A0A1G7G8I7"/>
<dbReference type="OrthoDB" id="9801392at2"/>
<dbReference type="Gene3D" id="3.10.290.30">
    <property type="entry name" value="MM3350-like"/>
    <property type="match status" value="1"/>
</dbReference>
<evidence type="ECO:0000313" key="3">
    <source>
        <dbReference type="Proteomes" id="UP000199109"/>
    </source>
</evidence>
<organism evidence="2 3">
    <name type="scientific">Pricia antarctica</name>
    <dbReference type="NCBI Taxonomy" id="641691"/>
    <lineage>
        <taxon>Bacteria</taxon>
        <taxon>Pseudomonadati</taxon>
        <taxon>Bacteroidota</taxon>
        <taxon>Flavobacteriia</taxon>
        <taxon>Flavobacteriales</taxon>
        <taxon>Flavobacteriaceae</taxon>
        <taxon>Pricia</taxon>
    </lineage>
</organism>
<sequence length="204" mass="24286">MRRVFKFRIELEGSNPKIWRELLVPSDITFYRLHHIIQIVMGWENYHLYEFALDSYRIGQRFEDDGFDGPHEIMDAQRIKIGNVLKTNGQKMDYIYDFGDYWQHSLILERIIEDLGLPFPVCCSGELSCPPEDVGGIPGFYDFLKIMSKPRNPEHKELKNWVRSKLVAIDGKYDPQKFHMEKVNWVLLRLDVYIEEWENEGNQQ</sequence>
<dbReference type="PANTHER" id="PTHR41878">
    <property type="entry name" value="LEXA REPRESSOR-RELATED"/>
    <property type="match status" value="1"/>
</dbReference>
<gene>
    <name evidence="2" type="ORF">SAMN05421636_10819</name>
</gene>
<reference evidence="2 3" key="1">
    <citation type="submission" date="2016-10" db="EMBL/GenBank/DDBJ databases">
        <authorList>
            <person name="de Groot N.N."/>
        </authorList>
    </citation>
    <scope>NUCLEOTIDE SEQUENCE [LARGE SCALE GENOMIC DNA]</scope>
    <source>
        <strain evidence="2 3">DSM 23421</strain>
    </source>
</reference>
<dbReference type="RefSeq" id="WP_091871155.1">
    <property type="nucleotide sequence ID" value="NZ_FNAO01000008.1"/>
</dbReference>
<feature type="domain" description="Plasmid pRiA4b Orf3-like" evidence="1">
    <location>
        <begin position="4"/>
        <end position="181"/>
    </location>
</feature>
<evidence type="ECO:0000259" key="1">
    <source>
        <dbReference type="Pfam" id="PF07929"/>
    </source>
</evidence>
<dbReference type="Pfam" id="PF07929">
    <property type="entry name" value="PRiA4_ORF3"/>
    <property type="match status" value="1"/>
</dbReference>
<protein>
    <submittedName>
        <fullName evidence="2">PRiA4b ORF-3-like protein</fullName>
    </submittedName>
</protein>